<keyword evidence="3" id="KW-1185">Reference proteome</keyword>
<comment type="caution">
    <text evidence="2">The sequence shown here is derived from an EMBL/GenBank/DDBJ whole genome shotgun (WGS) entry which is preliminary data.</text>
</comment>
<evidence type="ECO:0000256" key="1">
    <source>
        <dbReference type="SAM" id="MobiDB-lite"/>
    </source>
</evidence>
<dbReference type="Proteomes" id="UP001331761">
    <property type="component" value="Unassembled WGS sequence"/>
</dbReference>
<feature type="region of interest" description="Disordered" evidence="1">
    <location>
        <begin position="58"/>
        <end position="83"/>
    </location>
</feature>
<dbReference type="EMBL" id="WIXE01025306">
    <property type="protein sequence ID" value="KAK5964828.1"/>
    <property type="molecule type" value="Genomic_DNA"/>
</dbReference>
<proteinExistence type="predicted"/>
<evidence type="ECO:0000313" key="2">
    <source>
        <dbReference type="EMBL" id="KAK5964828.1"/>
    </source>
</evidence>
<organism evidence="2 3">
    <name type="scientific">Trichostrongylus colubriformis</name>
    <name type="common">Black scour worm</name>
    <dbReference type="NCBI Taxonomy" id="6319"/>
    <lineage>
        <taxon>Eukaryota</taxon>
        <taxon>Metazoa</taxon>
        <taxon>Ecdysozoa</taxon>
        <taxon>Nematoda</taxon>
        <taxon>Chromadorea</taxon>
        <taxon>Rhabditida</taxon>
        <taxon>Rhabditina</taxon>
        <taxon>Rhabditomorpha</taxon>
        <taxon>Strongyloidea</taxon>
        <taxon>Trichostrongylidae</taxon>
        <taxon>Trichostrongylus</taxon>
    </lineage>
</organism>
<reference evidence="2 3" key="1">
    <citation type="submission" date="2019-10" db="EMBL/GenBank/DDBJ databases">
        <title>Assembly and Annotation for the nematode Trichostrongylus colubriformis.</title>
        <authorList>
            <person name="Martin J."/>
        </authorList>
    </citation>
    <scope>NUCLEOTIDE SEQUENCE [LARGE SCALE GENOMIC DNA]</scope>
    <source>
        <strain evidence="2">G859</strain>
        <tissue evidence="2">Whole worm</tissue>
    </source>
</reference>
<protein>
    <submittedName>
        <fullName evidence="2">Uncharacterized protein</fullName>
    </submittedName>
</protein>
<dbReference type="AlphaFoldDB" id="A0AAN8F466"/>
<evidence type="ECO:0000313" key="3">
    <source>
        <dbReference type="Proteomes" id="UP001331761"/>
    </source>
</evidence>
<accession>A0AAN8F466</accession>
<gene>
    <name evidence="2" type="ORF">GCK32_022720</name>
</gene>
<sequence length="204" mass="23193">MVKKTEGKSRTARYLFRQMRAPPNRHLNEIVEEEVRAVSNVHFLREFARIVSTAALVRRQDEEESNSSTPISSPRHRSISNGDESIALSYRNPYVDREQSRNEISPVATAVANTQNEGSDTHGASHERRQPAIASAPINGLKGRLRHRVTIFTTEASHKKILFFSGMWGLAIKLYFRKEPINTKSGVYRKCFQLFGALEEMHGK</sequence>
<name>A0AAN8F466_TRICO</name>